<keyword evidence="2" id="KW-0472">Membrane</keyword>
<organism evidence="3 4">
    <name type="scientific">Senna tora</name>
    <dbReference type="NCBI Taxonomy" id="362788"/>
    <lineage>
        <taxon>Eukaryota</taxon>
        <taxon>Viridiplantae</taxon>
        <taxon>Streptophyta</taxon>
        <taxon>Embryophyta</taxon>
        <taxon>Tracheophyta</taxon>
        <taxon>Spermatophyta</taxon>
        <taxon>Magnoliopsida</taxon>
        <taxon>eudicotyledons</taxon>
        <taxon>Gunneridae</taxon>
        <taxon>Pentapetalae</taxon>
        <taxon>rosids</taxon>
        <taxon>fabids</taxon>
        <taxon>Fabales</taxon>
        <taxon>Fabaceae</taxon>
        <taxon>Caesalpinioideae</taxon>
        <taxon>Cassia clade</taxon>
        <taxon>Senna</taxon>
    </lineage>
</organism>
<feature type="compositionally biased region" description="Basic and acidic residues" evidence="1">
    <location>
        <begin position="194"/>
        <end position="209"/>
    </location>
</feature>
<evidence type="ECO:0000256" key="1">
    <source>
        <dbReference type="SAM" id="MobiDB-lite"/>
    </source>
</evidence>
<comment type="caution">
    <text evidence="3">The sequence shown here is derived from an EMBL/GenBank/DDBJ whole genome shotgun (WGS) entry which is preliminary data.</text>
</comment>
<proteinExistence type="predicted"/>
<name>A0A834WPC6_9FABA</name>
<keyword evidence="2" id="KW-1133">Transmembrane helix</keyword>
<dbReference type="PANTHER" id="PTHR34059">
    <property type="entry name" value="EXPRESSED PROTEIN"/>
    <property type="match status" value="1"/>
</dbReference>
<evidence type="ECO:0000313" key="3">
    <source>
        <dbReference type="EMBL" id="KAF7828453.1"/>
    </source>
</evidence>
<keyword evidence="2" id="KW-0812">Transmembrane</keyword>
<feature type="region of interest" description="Disordered" evidence="1">
    <location>
        <begin position="273"/>
        <end position="324"/>
    </location>
</feature>
<keyword evidence="4" id="KW-1185">Reference proteome</keyword>
<dbReference type="Pfam" id="PF05553">
    <property type="entry name" value="DUF761"/>
    <property type="match status" value="1"/>
</dbReference>
<evidence type="ECO:0000256" key="2">
    <source>
        <dbReference type="SAM" id="Phobius"/>
    </source>
</evidence>
<protein>
    <submittedName>
        <fullName evidence="3">Males-absent on the first protein-like</fullName>
    </submittedName>
</protein>
<gene>
    <name evidence="3" type="ORF">G2W53_019617</name>
</gene>
<dbReference type="EMBL" id="JAAIUW010000006">
    <property type="protein sequence ID" value="KAF7828453.1"/>
    <property type="molecule type" value="Genomic_DNA"/>
</dbReference>
<reference evidence="3" key="1">
    <citation type="submission" date="2020-09" db="EMBL/GenBank/DDBJ databases">
        <title>Genome-Enabled Discovery of Anthraquinone Biosynthesis in Senna tora.</title>
        <authorList>
            <person name="Kang S.-H."/>
            <person name="Pandey R.P."/>
            <person name="Lee C.-M."/>
            <person name="Sim J.-S."/>
            <person name="Jeong J.-T."/>
            <person name="Choi B.-S."/>
            <person name="Jung M."/>
            <person name="Ginzburg D."/>
            <person name="Zhao K."/>
            <person name="Won S.Y."/>
            <person name="Oh T.-J."/>
            <person name="Yu Y."/>
            <person name="Kim N.-H."/>
            <person name="Lee O.R."/>
            <person name="Lee T.-H."/>
            <person name="Bashyal P."/>
            <person name="Kim T.-S."/>
            <person name="Lee W.-H."/>
            <person name="Kawkins C."/>
            <person name="Kim C.-K."/>
            <person name="Kim J.S."/>
            <person name="Ahn B.O."/>
            <person name="Rhee S.Y."/>
            <person name="Sohng J.K."/>
        </authorList>
    </citation>
    <scope>NUCLEOTIDE SEQUENCE</scope>
    <source>
        <tissue evidence="3">Leaf</tissue>
    </source>
</reference>
<dbReference type="InterPro" id="IPR008480">
    <property type="entry name" value="DUF761_pln"/>
</dbReference>
<feature type="compositionally biased region" description="Acidic residues" evidence="1">
    <location>
        <begin position="279"/>
        <end position="291"/>
    </location>
</feature>
<sequence>MAGAGASATTKKEKLIGQPNKQDPSKFYNQFLYKAVVVVIFLVIIPLIPSQAPEFVSQTLLTRNWELLHLVFVASKRFPTNSNKLKESVVLPSPIPWRSRSGRLEKKQEPEISTQYASSSSPSMEESEFTKQESRSIKSQTLRSSSRPNSMSSPKGPSPSESLAKNAEDLVRKKKSISMMKPRSSSTSLNEEASFDRELKRSFTSERGMEANSVRTVRAGGQSKNLAEENFVEEPMKHVSFRTDKLMGHGSVPLVSEPACLKFAEKEKESFLDKVMVQSDEDTETEDEEVGESFNIQKEESGESSKANEAAASSSVSDEGPDVDKKADEFIAKFREQIRLQRIESIKRSARNTRNSSRLS</sequence>
<evidence type="ECO:0000313" key="4">
    <source>
        <dbReference type="Proteomes" id="UP000634136"/>
    </source>
</evidence>
<feature type="compositionally biased region" description="Low complexity" evidence="1">
    <location>
        <begin position="143"/>
        <end position="154"/>
    </location>
</feature>
<feature type="transmembrane region" description="Helical" evidence="2">
    <location>
        <begin position="31"/>
        <end position="48"/>
    </location>
</feature>
<feature type="compositionally biased region" description="Low complexity" evidence="1">
    <location>
        <begin position="304"/>
        <end position="317"/>
    </location>
</feature>
<dbReference type="PANTHER" id="PTHR34059:SF1">
    <property type="entry name" value="EXPRESSED PROTEIN"/>
    <property type="match status" value="1"/>
</dbReference>
<dbReference type="OrthoDB" id="1080706at2759"/>
<accession>A0A834WPC6</accession>
<dbReference type="AlphaFoldDB" id="A0A834WPC6"/>
<dbReference type="Proteomes" id="UP000634136">
    <property type="component" value="Unassembled WGS sequence"/>
</dbReference>
<feature type="region of interest" description="Disordered" evidence="1">
    <location>
        <begin position="99"/>
        <end position="221"/>
    </location>
</feature>